<evidence type="ECO:0000256" key="4">
    <source>
        <dbReference type="ARBA" id="ARBA00022984"/>
    </source>
</evidence>
<dbReference type="GO" id="GO:0009252">
    <property type="term" value="P:peptidoglycan biosynthetic process"/>
    <property type="evidence" value="ECO:0007669"/>
    <property type="project" value="UniProtKB-KW"/>
</dbReference>
<dbReference type="PROSITE" id="PS51191">
    <property type="entry name" value="FEMABX"/>
    <property type="match status" value="1"/>
</dbReference>
<keyword evidence="6" id="KW-0961">Cell wall biogenesis/degradation</keyword>
<proteinExistence type="inferred from homology"/>
<name>A0A8J7J5H5_9BACT</name>
<evidence type="ECO:0000256" key="6">
    <source>
        <dbReference type="ARBA" id="ARBA00023316"/>
    </source>
</evidence>
<dbReference type="PANTHER" id="PTHR36174">
    <property type="entry name" value="LIPID II:GLYCINE GLYCYLTRANSFERASE"/>
    <property type="match status" value="1"/>
</dbReference>
<reference evidence="8" key="1">
    <citation type="submission" date="2020-12" db="EMBL/GenBank/DDBJ databases">
        <title>Geomonas sp. Red875, isolated from river sediment.</title>
        <authorList>
            <person name="Xu Z."/>
            <person name="Zhang Z."/>
            <person name="Masuda Y."/>
            <person name="Itoh H."/>
            <person name="Senoo K."/>
        </authorList>
    </citation>
    <scope>NUCLEOTIDE SEQUENCE</scope>
    <source>
        <strain evidence="8">Red875</strain>
    </source>
</reference>
<gene>
    <name evidence="8" type="ORF">JFN93_03160</name>
</gene>
<organism evidence="8 9">
    <name type="scientific">Geomesophilobacter sediminis</name>
    <dbReference type="NCBI Taxonomy" id="2798584"/>
    <lineage>
        <taxon>Bacteria</taxon>
        <taxon>Pseudomonadati</taxon>
        <taxon>Thermodesulfobacteriota</taxon>
        <taxon>Desulfuromonadia</taxon>
        <taxon>Geobacterales</taxon>
        <taxon>Geobacteraceae</taxon>
        <taxon>Geomesophilobacter</taxon>
    </lineage>
</organism>
<keyword evidence="2" id="KW-0808">Transferase</keyword>
<dbReference type="InterPro" id="IPR017469">
    <property type="entry name" value="PEP-CTERM_FemAB-rel"/>
</dbReference>
<dbReference type="InterPro" id="IPR038740">
    <property type="entry name" value="BioF2-like_GNAT_dom"/>
</dbReference>
<dbReference type="AlphaFoldDB" id="A0A8J7J5H5"/>
<dbReference type="EMBL" id="JAEMHM010000002">
    <property type="protein sequence ID" value="MBJ6723701.1"/>
    <property type="molecule type" value="Genomic_DNA"/>
</dbReference>
<dbReference type="GO" id="GO:0016755">
    <property type="term" value="F:aminoacyltransferase activity"/>
    <property type="evidence" value="ECO:0007669"/>
    <property type="project" value="InterPro"/>
</dbReference>
<feature type="domain" description="BioF2-like acetyltransferase" evidence="7">
    <location>
        <begin position="151"/>
        <end position="285"/>
    </location>
</feature>
<keyword evidence="9" id="KW-1185">Reference proteome</keyword>
<evidence type="ECO:0000313" key="8">
    <source>
        <dbReference type="EMBL" id="MBJ6723701.1"/>
    </source>
</evidence>
<dbReference type="Pfam" id="PF13480">
    <property type="entry name" value="Acetyltransf_6"/>
    <property type="match status" value="1"/>
</dbReference>
<dbReference type="InterPro" id="IPR003447">
    <property type="entry name" value="FEMABX"/>
</dbReference>
<dbReference type="NCBIfam" id="TIGR03019">
    <property type="entry name" value="pepcterm_femAB"/>
    <property type="match status" value="1"/>
</dbReference>
<keyword evidence="4" id="KW-0573">Peptidoglycan synthesis</keyword>
<evidence type="ECO:0000256" key="5">
    <source>
        <dbReference type="ARBA" id="ARBA00023315"/>
    </source>
</evidence>
<accession>A0A8J7J5H5</accession>
<evidence type="ECO:0000256" key="2">
    <source>
        <dbReference type="ARBA" id="ARBA00022679"/>
    </source>
</evidence>
<dbReference type="InterPro" id="IPR050644">
    <property type="entry name" value="PG_Glycine_Bridge_Synth"/>
</dbReference>
<comment type="similarity">
    <text evidence="1">Belongs to the FemABX family.</text>
</comment>
<keyword evidence="5" id="KW-0012">Acyltransferase</keyword>
<evidence type="ECO:0000259" key="7">
    <source>
        <dbReference type="Pfam" id="PF13480"/>
    </source>
</evidence>
<dbReference type="GO" id="GO:0008360">
    <property type="term" value="P:regulation of cell shape"/>
    <property type="evidence" value="ECO:0007669"/>
    <property type="project" value="UniProtKB-KW"/>
</dbReference>
<protein>
    <submittedName>
        <fullName evidence="8">FemAB family PEP-CTERM system-associated protein</fullName>
    </submittedName>
</protein>
<dbReference type="GO" id="GO:0071555">
    <property type="term" value="P:cell wall organization"/>
    <property type="evidence" value="ECO:0007669"/>
    <property type="project" value="UniProtKB-KW"/>
</dbReference>
<evidence type="ECO:0000256" key="1">
    <source>
        <dbReference type="ARBA" id="ARBA00009943"/>
    </source>
</evidence>
<evidence type="ECO:0000256" key="3">
    <source>
        <dbReference type="ARBA" id="ARBA00022960"/>
    </source>
</evidence>
<dbReference type="PANTHER" id="PTHR36174:SF1">
    <property type="entry name" value="LIPID II:GLYCINE GLYCYLTRANSFERASE"/>
    <property type="match status" value="1"/>
</dbReference>
<dbReference type="SUPFAM" id="SSF55729">
    <property type="entry name" value="Acyl-CoA N-acyltransferases (Nat)"/>
    <property type="match status" value="2"/>
</dbReference>
<dbReference type="Gene3D" id="3.40.630.30">
    <property type="match status" value="1"/>
</dbReference>
<comment type="caution">
    <text evidence="8">The sequence shown here is derived from an EMBL/GenBank/DDBJ whole genome shotgun (WGS) entry which is preliminary data.</text>
</comment>
<dbReference type="InterPro" id="IPR016181">
    <property type="entry name" value="Acyl_CoA_acyltransferase"/>
</dbReference>
<dbReference type="Proteomes" id="UP000636888">
    <property type="component" value="Unassembled WGS sequence"/>
</dbReference>
<keyword evidence="3" id="KW-0133">Cell shape</keyword>
<sequence>MLRSVSTDTDPGSWDAFVSGHPLATGYHRYGWKEVIVEAFGHVPYFLSACDEVGGIQGVLPLIHMKSVLFGNFLVSVPFVNYGGLLCNSTAAAEALLAKAERLRCELGADHVELRHLGAQVPGLPTRQHKVTMLLTLADDAERQWQTFNCKLRNQIRKAQKCGLECISGGLELLDEFYAVFARNMRDLGTPVYSRDFFRRVLAAFPEETRVFVVRSGAAAVGGGIAFWFRTTVEVPWASSISSYRTMCPNDLLYWEVIRFAIDRGFRTLDFGRSTPGEGTYHFKKQWGAEPVPLNWQYLFPDGTPFPELNPKNPKFRLAVRLWKQLPLVLTNLIGPRLVRNIP</sequence>
<evidence type="ECO:0000313" key="9">
    <source>
        <dbReference type="Proteomes" id="UP000636888"/>
    </source>
</evidence>